<comment type="caution">
    <text evidence="2">The sequence shown here is derived from an EMBL/GenBank/DDBJ whole genome shotgun (WGS) entry which is preliminary data.</text>
</comment>
<protein>
    <recommendedName>
        <fullName evidence="1">Hemerythrin-like domain-containing protein</fullName>
    </recommendedName>
</protein>
<dbReference type="Pfam" id="PF01814">
    <property type="entry name" value="Hemerythrin"/>
    <property type="match status" value="1"/>
</dbReference>
<sequence length="283" mass="32633">MSFATHTNGRRAPRRLPHDRVVFPEFSGPTSRVVRRPKDWAEELMLLPHEALRFWDELLLAAIERYAGEAWQTTLLFDFLENYWRPTVHKHMSVEDTILHPRLVKKLGGDVEGLSFLAGAHRVLLAGVDRISDFRPACERHEPRSIHAFKDHMFGIISDLADHYAEEEKIYPGALRAAMSRRDHDRFLDDVVQAYGLDGSKRFLPCVVFAMHRWKGQKGVDDFIATLQPPIVFLLNYFWLPDFWQNQYRPLTALAANIPPPGFTNNIFEDICGFSLSCFSLSL</sequence>
<feature type="domain" description="Hemerythrin-like" evidence="1">
    <location>
        <begin position="73"/>
        <end position="171"/>
    </location>
</feature>
<dbReference type="Gene3D" id="1.20.120.520">
    <property type="entry name" value="nmb1532 protein domain like"/>
    <property type="match status" value="1"/>
</dbReference>
<gene>
    <name evidence="2" type="ORF">CTAYLR_010066</name>
</gene>
<organism evidence="2 3">
    <name type="scientific">Chrysophaeum taylorii</name>
    <dbReference type="NCBI Taxonomy" id="2483200"/>
    <lineage>
        <taxon>Eukaryota</taxon>
        <taxon>Sar</taxon>
        <taxon>Stramenopiles</taxon>
        <taxon>Ochrophyta</taxon>
        <taxon>Pelagophyceae</taxon>
        <taxon>Pelagomonadales</taxon>
        <taxon>Pelagomonadaceae</taxon>
        <taxon>Chrysophaeum</taxon>
    </lineage>
</organism>
<reference evidence="2" key="1">
    <citation type="submission" date="2023-01" db="EMBL/GenBank/DDBJ databases">
        <title>Metagenome sequencing of chrysophaentin producing Chrysophaeum taylorii.</title>
        <authorList>
            <person name="Davison J."/>
            <person name="Bewley C."/>
        </authorList>
    </citation>
    <scope>NUCLEOTIDE SEQUENCE</scope>
    <source>
        <strain evidence="2">NIES-1699</strain>
    </source>
</reference>
<evidence type="ECO:0000313" key="3">
    <source>
        <dbReference type="Proteomes" id="UP001230188"/>
    </source>
</evidence>
<keyword evidence="3" id="KW-1185">Reference proteome</keyword>
<evidence type="ECO:0000259" key="1">
    <source>
        <dbReference type="Pfam" id="PF01814"/>
    </source>
</evidence>
<name>A0AAD7XGG7_9STRA</name>
<accession>A0AAD7XGG7</accession>
<dbReference type="InterPro" id="IPR012312">
    <property type="entry name" value="Hemerythrin-like"/>
</dbReference>
<dbReference type="AlphaFoldDB" id="A0AAD7XGG7"/>
<evidence type="ECO:0000313" key="2">
    <source>
        <dbReference type="EMBL" id="KAJ8600507.1"/>
    </source>
</evidence>
<proteinExistence type="predicted"/>
<dbReference type="Proteomes" id="UP001230188">
    <property type="component" value="Unassembled WGS sequence"/>
</dbReference>
<dbReference type="EMBL" id="JAQMWT010000508">
    <property type="protein sequence ID" value="KAJ8600507.1"/>
    <property type="molecule type" value="Genomic_DNA"/>
</dbReference>